<keyword evidence="4 8" id="KW-0028">Amino-acid biosynthesis</keyword>
<name>A0ABY4HMV9_9FLAO</name>
<evidence type="ECO:0000256" key="7">
    <source>
        <dbReference type="ARBA" id="ARBA00051712"/>
    </source>
</evidence>
<feature type="binding site" evidence="8">
    <location>
        <position position="13"/>
    </location>
    <ligand>
        <name>substrate</name>
    </ligand>
</feature>
<proteinExistence type="inferred from homology"/>
<dbReference type="Proteomes" id="UP000830454">
    <property type="component" value="Chromosome"/>
</dbReference>
<feature type="active site" description="Proton donor" evidence="8">
    <location>
        <position position="74"/>
    </location>
</feature>
<accession>A0ABY4HMV9</accession>
<feature type="site" description="Could be important to modulate the pK values of the two catalytic cysteine residues" evidence="8">
    <location>
        <position position="189"/>
    </location>
</feature>
<dbReference type="PANTHER" id="PTHR31689:SF0">
    <property type="entry name" value="DIAMINOPIMELATE EPIMERASE"/>
    <property type="match status" value="1"/>
</dbReference>
<dbReference type="HAMAP" id="MF_00197">
    <property type="entry name" value="DAP_epimerase"/>
    <property type="match status" value="1"/>
</dbReference>
<keyword evidence="6 8" id="KW-0413">Isomerase</keyword>
<evidence type="ECO:0000256" key="4">
    <source>
        <dbReference type="ARBA" id="ARBA00022605"/>
    </source>
</evidence>
<feature type="active site" evidence="9">
    <location>
        <position position="74"/>
    </location>
</feature>
<evidence type="ECO:0000256" key="3">
    <source>
        <dbReference type="ARBA" id="ARBA00013080"/>
    </source>
</evidence>
<evidence type="ECO:0000313" key="10">
    <source>
        <dbReference type="EMBL" id="UOX33920.1"/>
    </source>
</evidence>
<organism evidence="10 11">
    <name type="scientific">Flavobacterium sediminilitoris</name>
    <dbReference type="NCBI Taxonomy" id="2024526"/>
    <lineage>
        <taxon>Bacteria</taxon>
        <taxon>Pseudomonadati</taxon>
        <taxon>Bacteroidota</taxon>
        <taxon>Flavobacteriia</taxon>
        <taxon>Flavobacteriales</taxon>
        <taxon>Flavobacteriaceae</taxon>
        <taxon>Flavobacterium</taxon>
    </lineage>
</organism>
<evidence type="ECO:0000256" key="5">
    <source>
        <dbReference type="ARBA" id="ARBA00023154"/>
    </source>
</evidence>
<dbReference type="PANTHER" id="PTHR31689">
    <property type="entry name" value="DIAMINOPIMELATE EPIMERASE, CHLOROPLASTIC"/>
    <property type="match status" value="1"/>
</dbReference>
<evidence type="ECO:0000313" key="11">
    <source>
        <dbReference type="Proteomes" id="UP000830454"/>
    </source>
</evidence>
<feature type="active site" description="Proton acceptor" evidence="8">
    <location>
        <position position="199"/>
    </location>
</feature>
<comment type="function">
    <text evidence="8">Catalyzes the stereoinversion of LL-2,6-diaminopimelate (L,L-DAP) to meso-diaminopimelate (meso-DAP), a precursor of L-lysine and an essential component of the bacterial peptidoglycan.</text>
</comment>
<dbReference type="InterPro" id="IPR001653">
    <property type="entry name" value="DAP_epimerase_DapF"/>
</dbReference>
<dbReference type="GO" id="GO:0008837">
    <property type="term" value="F:diaminopimelate epimerase activity"/>
    <property type="evidence" value="ECO:0007669"/>
    <property type="project" value="UniProtKB-EC"/>
</dbReference>
<keyword evidence="5 8" id="KW-0457">Lysine biosynthesis</keyword>
<reference evidence="10" key="2">
    <citation type="submission" date="2022-04" db="EMBL/GenBank/DDBJ databases">
        <title>Complete Genome Sequence of Flavobacterium sediminilitoris YSM-43, Isolated from a Tidal Sediment.</title>
        <authorList>
            <person name="Lee P.A."/>
        </authorList>
    </citation>
    <scope>NUCLEOTIDE SEQUENCE</scope>
    <source>
        <strain evidence="10">YSM-43</strain>
    </source>
</reference>
<dbReference type="Pfam" id="PF01678">
    <property type="entry name" value="DAP_epimerase"/>
    <property type="match status" value="2"/>
</dbReference>
<dbReference type="PROSITE" id="PS01326">
    <property type="entry name" value="DAP_EPIMERASE"/>
    <property type="match status" value="1"/>
</dbReference>
<evidence type="ECO:0000256" key="8">
    <source>
        <dbReference type="HAMAP-Rule" id="MF_00197"/>
    </source>
</evidence>
<comment type="subunit">
    <text evidence="8">Homodimer.</text>
</comment>
<protein>
    <recommendedName>
        <fullName evidence="3 8">Diaminopimelate epimerase</fullName>
        <shortName evidence="8">DAP epimerase</shortName>
        <ecNumber evidence="3 8">5.1.1.7</ecNumber>
    </recommendedName>
    <alternativeName>
        <fullName evidence="8">PLP-independent amino acid racemase</fullName>
    </alternativeName>
</protein>
<gene>
    <name evidence="8 10" type="primary">dapF</name>
    <name evidence="10" type="ORF">LXD69_00040</name>
</gene>
<comment type="subcellular location">
    <subcellularLocation>
        <location evidence="8">Cytoplasm</location>
    </subcellularLocation>
</comment>
<evidence type="ECO:0000256" key="1">
    <source>
        <dbReference type="ARBA" id="ARBA00005196"/>
    </source>
</evidence>
<feature type="site" description="Could be important to modulate the pK values of the two catalytic cysteine residues" evidence="8">
    <location>
        <position position="139"/>
    </location>
</feature>
<reference evidence="10" key="1">
    <citation type="submission" date="2021-12" db="EMBL/GenBank/DDBJ databases">
        <authorList>
            <person name="Cha I.-T."/>
            <person name="Lee K.-E."/>
            <person name="Park S.-J."/>
        </authorList>
    </citation>
    <scope>NUCLEOTIDE SEQUENCE</scope>
    <source>
        <strain evidence="10">YSM-43</strain>
    </source>
</reference>
<comment type="caution">
    <text evidence="8">Lacks conserved residue(s) required for the propagation of feature annotation.</text>
</comment>
<dbReference type="EC" id="5.1.1.7" evidence="3 8"/>
<evidence type="ECO:0000256" key="6">
    <source>
        <dbReference type="ARBA" id="ARBA00023235"/>
    </source>
</evidence>
<keyword evidence="11" id="KW-1185">Reference proteome</keyword>
<dbReference type="InterPro" id="IPR018510">
    <property type="entry name" value="DAP_epimerase_AS"/>
</dbReference>
<sequence>MSLIFYKYQGTGNDFVMIDNRQSTFPKNNTKLVAKLCDRKFGIGADGLILLENHDKYDFKMVYYNADGNESSMCGNGGRCLVAFAKQLDIVKDEATFEAIDGYHYATISSDNIVSLQMKDVSNVTLNEGYIFLDTGSPHHVELVENLENFDVKNIGAKIRYSDLYGKEGSNINFVKQIDSDKFAVRTYERGVEDETLSCGTGVTAVAIGMYKTQKTNSNNVKLQVEGGDLEVRFKEENGKFTNVFLIGPAILVFKGTIEV</sequence>
<dbReference type="SUPFAM" id="SSF54506">
    <property type="entry name" value="Diaminopimelate epimerase-like"/>
    <property type="match status" value="2"/>
</dbReference>
<evidence type="ECO:0000256" key="2">
    <source>
        <dbReference type="ARBA" id="ARBA00010219"/>
    </source>
</evidence>
<comment type="pathway">
    <text evidence="1 8">Amino-acid biosynthesis; L-lysine biosynthesis via DAP pathway; DL-2,6-diaminopimelate from LL-2,6-diaminopimelate: step 1/1.</text>
</comment>
<feature type="binding site" evidence="8">
    <location>
        <position position="65"/>
    </location>
    <ligand>
        <name>substrate</name>
    </ligand>
</feature>
<feature type="binding site" evidence="8">
    <location>
        <begin position="75"/>
        <end position="76"/>
    </location>
    <ligand>
        <name>substrate</name>
    </ligand>
</feature>
<evidence type="ECO:0000256" key="9">
    <source>
        <dbReference type="PROSITE-ProRule" id="PRU10125"/>
    </source>
</evidence>
<comment type="catalytic activity">
    <reaction evidence="7 8">
        <text>(2S,6S)-2,6-diaminopimelate = meso-2,6-diaminopimelate</text>
        <dbReference type="Rhea" id="RHEA:15393"/>
        <dbReference type="ChEBI" id="CHEBI:57609"/>
        <dbReference type="ChEBI" id="CHEBI:57791"/>
        <dbReference type="EC" id="5.1.1.7"/>
    </reaction>
</comment>
<feature type="binding site" evidence="8">
    <location>
        <begin position="189"/>
        <end position="190"/>
    </location>
    <ligand>
        <name>substrate</name>
    </ligand>
</feature>
<feature type="binding site" evidence="8">
    <location>
        <begin position="200"/>
        <end position="201"/>
    </location>
    <ligand>
        <name>substrate</name>
    </ligand>
</feature>
<dbReference type="EMBL" id="CP090145">
    <property type="protein sequence ID" value="UOX33920.1"/>
    <property type="molecule type" value="Genomic_DNA"/>
</dbReference>
<dbReference type="Gene3D" id="3.10.310.10">
    <property type="entry name" value="Diaminopimelate Epimerase, Chain A, domain 1"/>
    <property type="match status" value="2"/>
</dbReference>
<keyword evidence="8" id="KW-0963">Cytoplasm</keyword>
<comment type="similarity">
    <text evidence="2 8">Belongs to the diaminopimelate epimerase family.</text>
</comment>
<dbReference type="RefSeq" id="WP_045972507.1">
    <property type="nucleotide sequence ID" value="NZ_CP090145.1"/>
</dbReference>
<feature type="binding site" evidence="8">
    <location>
        <position position="171"/>
    </location>
    <ligand>
        <name>substrate</name>
    </ligand>
</feature>
<dbReference type="NCBIfam" id="TIGR00652">
    <property type="entry name" value="DapF"/>
    <property type="match status" value="1"/>
</dbReference>